<reference evidence="6" key="2">
    <citation type="submission" date="2017-06" db="EMBL/GenBank/DDBJ databases">
        <title>WGS assembly of Brachypodium distachyon.</title>
        <authorList>
            <consortium name="The International Brachypodium Initiative"/>
            <person name="Lucas S."/>
            <person name="Harmon-Smith M."/>
            <person name="Lail K."/>
            <person name="Tice H."/>
            <person name="Grimwood J."/>
            <person name="Bruce D."/>
            <person name="Barry K."/>
            <person name="Shu S."/>
            <person name="Lindquist E."/>
            <person name="Wang M."/>
            <person name="Pitluck S."/>
            <person name="Vogel J.P."/>
            <person name="Garvin D.F."/>
            <person name="Mockler T.C."/>
            <person name="Schmutz J."/>
            <person name="Rokhsar D."/>
            <person name="Bevan M.W."/>
        </authorList>
    </citation>
    <scope>NUCLEOTIDE SEQUENCE</scope>
    <source>
        <strain evidence="6">Bd21</strain>
    </source>
</reference>
<dbReference type="eggNOG" id="KOG4197">
    <property type="taxonomic scope" value="Eukaryota"/>
</dbReference>
<dbReference type="InterPro" id="IPR002885">
    <property type="entry name" value="PPR_rpt"/>
</dbReference>
<dbReference type="SUPFAM" id="SSF48452">
    <property type="entry name" value="TPR-like"/>
    <property type="match status" value="2"/>
</dbReference>
<evidence type="ECO:0008006" key="9">
    <source>
        <dbReference type="Google" id="ProtNLM"/>
    </source>
</evidence>
<dbReference type="PROSITE" id="PS51375">
    <property type="entry name" value="PPR"/>
    <property type="match status" value="1"/>
</dbReference>
<dbReference type="PANTHER" id="PTHR45717">
    <property type="entry name" value="OS12G0527900 PROTEIN"/>
    <property type="match status" value="1"/>
</dbReference>
<dbReference type="EMBL" id="CM000882">
    <property type="protein sequence ID" value="KQJ99191.1"/>
    <property type="molecule type" value="Genomic_DNA"/>
</dbReference>
<feature type="repeat" description="PPR" evidence="4">
    <location>
        <begin position="184"/>
        <end position="218"/>
    </location>
</feature>
<dbReference type="STRING" id="15368.I1I927"/>
<evidence type="ECO:0000313" key="6">
    <source>
        <dbReference type="EMBL" id="KQJ99191.1"/>
    </source>
</evidence>
<comment type="similarity">
    <text evidence="1">Belongs to the PPR family. P subfamily.</text>
</comment>
<dbReference type="Pfam" id="PF13041">
    <property type="entry name" value="PPR_2"/>
    <property type="match status" value="1"/>
</dbReference>
<dbReference type="Proteomes" id="UP000008810">
    <property type="component" value="Chromosome 3"/>
</dbReference>
<name>I1I927_BRADI</name>
<reference evidence="6 7" key="1">
    <citation type="journal article" date="2010" name="Nature">
        <title>Genome sequencing and analysis of the model grass Brachypodium distachyon.</title>
        <authorList>
            <consortium name="International Brachypodium Initiative"/>
        </authorList>
    </citation>
    <scope>NUCLEOTIDE SEQUENCE [LARGE SCALE GENOMIC DNA]</scope>
    <source>
        <strain evidence="6 7">Bd21</strain>
    </source>
</reference>
<protein>
    <recommendedName>
        <fullName evidence="9">Pentacotripeptide-repeat region of PRORP domain-containing protein</fullName>
    </recommendedName>
</protein>
<dbReference type="KEGG" id="bdi:100846115"/>
<sequence length="546" mass="62542">MAALVPFSTGARRLLLRRILLLSTTPEALSEEAPPFAGARLLCTSPEAETPPEAHRPPPPPFAKKGAHPVVVEKGDPQQGAWARLYTRLSTLPPDAPLGCLAAELDQWLRERRPLSEQQLFSYVRKLRSYRHYKRALELMDWMEARGASLQLGHHAVRLGLVCKVNGLEAAEEYFWSLPEMFKSIKTYSSLLNCYAEHRKADKGLELFEKMKAMNITPSTLVYNNLMDLYLKTDQPEKIPTTFEQMRENHVRTDSFTYYMLTQSYIMVNDLKSAEKFVEELEKSTPVPWSLYTVLANNYNKLAQFDKAVLALKKAEEVMDRSEISAWHNLLSLYASSGNSSEVKRVWESLKSAFTKCINRSYLVMLSALKKLDDFDSLQQLFQEWESTHERYDMRITNVMIEAYLAKDMTDEAEALRQTAMAKGHSNVTTFYIFVVSYLEKSRTSEALDIWRDAEKMVKTPNWVPPKELVTRFLKHFEEAKDVDGMEAFWEHLKKLGCLDAEAYGALIRTYAAAGRTNTSISRRIEEDRVEIGPDMEELLRGVSGN</sequence>
<feature type="chain" id="PRO_5014095107" description="Pentacotripeptide-repeat region of PRORP domain-containing protein" evidence="5">
    <location>
        <begin position="31"/>
        <end position="546"/>
    </location>
</feature>
<accession>I1I927</accession>
<dbReference type="Gramene" id="KQJ99191">
    <property type="protein sequence ID" value="KQJ99191"/>
    <property type="gene ID" value="BRADI_3g41640v3"/>
</dbReference>
<evidence type="ECO:0000256" key="3">
    <source>
        <dbReference type="ARBA" id="ARBA00022946"/>
    </source>
</evidence>
<dbReference type="HOGENOM" id="CLU_019802_3_0_1"/>
<keyword evidence="5" id="KW-0732">Signal</keyword>
<keyword evidence="2" id="KW-0677">Repeat</keyword>
<dbReference type="PANTHER" id="PTHR45717:SF9">
    <property type="entry name" value="OS01G0301700 PROTEIN"/>
    <property type="match status" value="1"/>
</dbReference>
<dbReference type="GO" id="GO:0005739">
    <property type="term" value="C:mitochondrion"/>
    <property type="evidence" value="ECO:0000318"/>
    <property type="project" value="GO_Central"/>
</dbReference>
<evidence type="ECO:0000313" key="8">
    <source>
        <dbReference type="Proteomes" id="UP000008810"/>
    </source>
</evidence>
<gene>
    <name evidence="7" type="primary">LOC100846115</name>
    <name evidence="6" type="ORF">BRADI_3g41640v3</name>
</gene>
<dbReference type="RefSeq" id="XP_003572464.1">
    <property type="nucleotide sequence ID" value="XM_003572416.4"/>
</dbReference>
<keyword evidence="8" id="KW-1185">Reference proteome</keyword>
<dbReference type="Gene3D" id="1.25.40.10">
    <property type="entry name" value="Tetratricopeptide repeat domain"/>
    <property type="match status" value="2"/>
</dbReference>
<dbReference type="OMA" id="VAWVPLY"/>
<dbReference type="OrthoDB" id="1717827at2759"/>
<dbReference type="FunCoup" id="I1I927">
    <property type="interactions" value="98"/>
</dbReference>
<organism evidence="7">
    <name type="scientific">Brachypodium distachyon</name>
    <name type="common">Purple false brome</name>
    <name type="synonym">Trachynia distachya</name>
    <dbReference type="NCBI Taxonomy" id="15368"/>
    <lineage>
        <taxon>Eukaryota</taxon>
        <taxon>Viridiplantae</taxon>
        <taxon>Streptophyta</taxon>
        <taxon>Embryophyta</taxon>
        <taxon>Tracheophyta</taxon>
        <taxon>Spermatophyta</taxon>
        <taxon>Magnoliopsida</taxon>
        <taxon>Liliopsida</taxon>
        <taxon>Poales</taxon>
        <taxon>Poaceae</taxon>
        <taxon>BOP clade</taxon>
        <taxon>Pooideae</taxon>
        <taxon>Stipodae</taxon>
        <taxon>Brachypodieae</taxon>
        <taxon>Brachypodium</taxon>
    </lineage>
</organism>
<evidence type="ECO:0000256" key="1">
    <source>
        <dbReference type="ARBA" id="ARBA00007626"/>
    </source>
</evidence>
<evidence type="ECO:0000256" key="2">
    <source>
        <dbReference type="ARBA" id="ARBA00022737"/>
    </source>
</evidence>
<dbReference type="FunFam" id="1.25.40.10:FF:002246">
    <property type="entry name" value="Os01g0301700 protein"/>
    <property type="match status" value="1"/>
</dbReference>
<dbReference type="AlphaFoldDB" id="I1I927"/>
<dbReference type="GeneID" id="100846115"/>
<feature type="signal peptide" evidence="5">
    <location>
        <begin position="1"/>
        <end position="30"/>
    </location>
</feature>
<reference evidence="7" key="3">
    <citation type="submission" date="2018-08" db="UniProtKB">
        <authorList>
            <consortium name="EnsemblPlants"/>
        </authorList>
    </citation>
    <scope>IDENTIFICATION</scope>
    <source>
        <strain evidence="7">cv. Bd21</strain>
    </source>
</reference>
<proteinExistence type="inferred from homology"/>
<dbReference type="Pfam" id="PF01535">
    <property type="entry name" value="PPR"/>
    <property type="match status" value="2"/>
</dbReference>
<dbReference type="NCBIfam" id="TIGR00756">
    <property type="entry name" value="PPR"/>
    <property type="match status" value="1"/>
</dbReference>
<dbReference type="InterPro" id="IPR011990">
    <property type="entry name" value="TPR-like_helical_dom_sf"/>
</dbReference>
<evidence type="ECO:0000256" key="5">
    <source>
        <dbReference type="SAM" id="SignalP"/>
    </source>
</evidence>
<dbReference type="GO" id="GO:0003729">
    <property type="term" value="F:mRNA binding"/>
    <property type="evidence" value="ECO:0007669"/>
    <property type="project" value="UniProtKB-ARBA"/>
</dbReference>
<evidence type="ECO:0000256" key="4">
    <source>
        <dbReference type="PROSITE-ProRule" id="PRU00708"/>
    </source>
</evidence>
<evidence type="ECO:0000313" key="7">
    <source>
        <dbReference type="EnsemblPlants" id="KQJ99191"/>
    </source>
</evidence>
<dbReference type="EnsemblPlants" id="KQJ99191">
    <property type="protein sequence ID" value="KQJ99191"/>
    <property type="gene ID" value="BRADI_3g41640v3"/>
</dbReference>
<keyword evidence="3" id="KW-0809">Transit peptide</keyword>